<evidence type="ECO:0000313" key="2">
    <source>
        <dbReference type="Proteomes" id="UP000787472"/>
    </source>
</evidence>
<keyword evidence="1" id="KW-0436">Ligase</keyword>
<gene>
    <name evidence="1" type="ORF">G8770_19885</name>
</gene>
<dbReference type="InterPro" id="IPR014746">
    <property type="entry name" value="Gln_synth/guanido_kin_cat_dom"/>
</dbReference>
<dbReference type="RefSeq" id="WP_167191214.1">
    <property type="nucleotide sequence ID" value="NZ_JAAONZ010000020.1"/>
</dbReference>
<dbReference type="Pfam" id="PF04107">
    <property type="entry name" value="GCS2"/>
    <property type="match status" value="1"/>
</dbReference>
<accession>A0A9E5MPA1</accession>
<dbReference type="GO" id="GO:0016879">
    <property type="term" value="F:ligase activity, forming carbon-nitrogen bonds"/>
    <property type="evidence" value="ECO:0007669"/>
    <property type="project" value="TreeGrafter"/>
</dbReference>
<dbReference type="AlphaFoldDB" id="A0A9E5MPA1"/>
<proteinExistence type="predicted"/>
<name>A0A9E5MPA1_9GAMM</name>
<dbReference type="InterPro" id="IPR006336">
    <property type="entry name" value="GCS2"/>
</dbReference>
<dbReference type="EMBL" id="JAAONZ010000020">
    <property type="protein sequence ID" value="NHO67812.1"/>
    <property type="molecule type" value="Genomic_DNA"/>
</dbReference>
<dbReference type="PANTHER" id="PTHR36510">
    <property type="entry name" value="GLUTAMATE--CYSTEINE LIGASE 2-RELATED"/>
    <property type="match status" value="1"/>
</dbReference>
<dbReference type="InterPro" id="IPR050141">
    <property type="entry name" value="GCL_type2/YbdK_subfam"/>
</dbReference>
<sequence length="494" mass="55004">MGLAIASEEFTAEDYRRFSARLGGCLKALKEMLRDPQFGGNVTSWGAELELYLVNSQGRVVDCNEEVLELAADPHFTPELNRFNLEYNSDPVISSASPFTRLQNDFEDALARLDGFTQAFGARPVAIGILPTLQRDNFGPAHMTDLPRYRALTNALQNLGSGQFNIDLDGNPPLQIKVGDVTYEGANTSFQLHYRVSPARFADLYNGLLLATPIVLGMSANSPSLFGHRLWHETRIPLFKHSVDWRPAAGEWRQPARVSLGQGYLRRSAYELFAESVSTQPLVLPVCGNDDYLSQWRAGQPPGLDELRMHQNTVWSWLRPVYDTADGGHLRIELRVLPAGPSVTDMLASAAFYIGLGEAFADRIDDLLPTLPFNYAKYNFYRAAQFGPEAKLVWPNPLRHCLEEQTLQQVAQLLLPLAEEGLQKTGLATQEISRYLSVIAERVANGQTGAVWQLRQMDRLDKSAPVGLEAARTMLLGYMHNQRSGCPVAQWGDL</sequence>
<dbReference type="PANTHER" id="PTHR36510:SF3">
    <property type="entry name" value="CONSERVED PROTEIN"/>
    <property type="match status" value="1"/>
</dbReference>
<protein>
    <submittedName>
        <fullName evidence="1">Glutamate--cysteine ligase</fullName>
    </submittedName>
</protein>
<comment type="caution">
    <text evidence="1">The sequence shown here is derived from an EMBL/GenBank/DDBJ whole genome shotgun (WGS) entry which is preliminary data.</text>
</comment>
<organism evidence="1 2">
    <name type="scientific">Pseudomaricurvus hydrocarbonicus</name>
    <dbReference type="NCBI Taxonomy" id="1470433"/>
    <lineage>
        <taxon>Bacteria</taxon>
        <taxon>Pseudomonadati</taxon>
        <taxon>Pseudomonadota</taxon>
        <taxon>Gammaproteobacteria</taxon>
        <taxon>Cellvibrionales</taxon>
        <taxon>Cellvibrionaceae</taxon>
        <taxon>Pseudomaricurvus</taxon>
    </lineage>
</organism>
<reference evidence="1" key="1">
    <citation type="submission" date="2020-03" db="EMBL/GenBank/DDBJ databases">
        <authorList>
            <person name="Guo F."/>
        </authorList>
    </citation>
    <scope>NUCLEOTIDE SEQUENCE</scope>
    <source>
        <strain evidence="1">JCM 30134</strain>
    </source>
</reference>
<keyword evidence="2" id="KW-1185">Reference proteome</keyword>
<evidence type="ECO:0000313" key="1">
    <source>
        <dbReference type="EMBL" id="NHO67812.1"/>
    </source>
</evidence>
<dbReference type="SUPFAM" id="SSF55931">
    <property type="entry name" value="Glutamine synthetase/guanido kinase"/>
    <property type="match status" value="1"/>
</dbReference>
<dbReference type="Gene3D" id="3.30.590.20">
    <property type="match status" value="1"/>
</dbReference>
<dbReference type="Proteomes" id="UP000787472">
    <property type="component" value="Unassembled WGS sequence"/>
</dbReference>